<comment type="similarity">
    <text evidence="1">Belongs to the CC2D1 family.</text>
</comment>
<accession>A0A9Q1G578</accession>
<dbReference type="CDD" id="cd08690">
    <property type="entry name" value="C2_Freud-1"/>
    <property type="match status" value="1"/>
</dbReference>
<keyword evidence="7" id="KW-1185">Reference proteome</keyword>
<evidence type="ECO:0000313" key="6">
    <source>
        <dbReference type="EMBL" id="KAJ8375223.1"/>
    </source>
</evidence>
<proteinExistence type="inferred from homology"/>
<feature type="region of interest" description="Disordered" evidence="4">
    <location>
        <begin position="122"/>
        <end position="143"/>
    </location>
</feature>
<evidence type="ECO:0000313" key="7">
    <source>
        <dbReference type="Proteomes" id="UP001152622"/>
    </source>
</evidence>
<name>A0A9Q1G578_SYNKA</name>
<evidence type="ECO:0000256" key="2">
    <source>
        <dbReference type="ARBA" id="ARBA00023054"/>
    </source>
</evidence>
<keyword evidence="2" id="KW-0175">Coiled coil</keyword>
<comment type="caution">
    <text evidence="6">The sequence shown here is derived from an EMBL/GenBank/DDBJ whole genome shotgun (WGS) entry which is preliminary data.</text>
</comment>
<protein>
    <recommendedName>
        <fullName evidence="3">Coiled-coil and C2 domain-containing protein 1B</fullName>
    </recommendedName>
</protein>
<sequence>MHFNIESRGQFFSISHSNWRQRPNRWAAFNQSNMPTPPRAMGSVSSPKQSADALPISATPAVLPQPKSILEALEQRMAKYQEAYTQATATGDDRKARMHERIAKQYQSAIRAHKAGRAVNLEELPVPPGFPPISGQEKERSEQDFSGVLEAAKKLALEEGKGDDDEEKKKPLVKQKSRKPMLAVCPMAHDSAPSAKQSCIAVLFQSSAKNGREEGLSSEAHQQRDFLDGRGKQSMKVGVQAKQKDDLEQDRNSIHTVSGNTTDVTKEALSLVPSPPADEDDDFVVINHIDVQISQRTDQVYSQLSVLLKEQYEKCVNYSSQFSHLGNITETIKFEKMAESCKKNMETLEQSQAQGRDPPKHCFEERTYRTTRIFPELSSTEMVVTIVKGMNLPAPRGLAAQHLNAFVRFEFQYPSSEQPQSHKTAVIRKTSSPEYNQSFTLTINRNHRGLRRVIQSKGLKLEVVHKGGFLRSDKPVGCAVLKLDKLETGSEMREIIEVTEGRKTTGGRLEVRVRLREPLSGQDLQTTTERWLVLEQPQVL</sequence>
<dbReference type="InterPro" id="IPR035892">
    <property type="entry name" value="C2_domain_sf"/>
</dbReference>
<feature type="region of interest" description="Disordered" evidence="4">
    <location>
        <begin position="32"/>
        <end position="51"/>
    </location>
</feature>
<dbReference type="SMART" id="SM00239">
    <property type="entry name" value="C2"/>
    <property type="match status" value="1"/>
</dbReference>
<feature type="region of interest" description="Disordered" evidence="4">
    <location>
        <begin position="212"/>
        <end position="235"/>
    </location>
</feature>
<dbReference type="Proteomes" id="UP001152622">
    <property type="component" value="Chromosome 2"/>
</dbReference>
<feature type="region of interest" description="Disordered" evidence="4">
    <location>
        <begin position="157"/>
        <end position="178"/>
    </location>
</feature>
<dbReference type="InterPro" id="IPR039725">
    <property type="entry name" value="CC2D1A/B"/>
</dbReference>
<feature type="compositionally biased region" description="Basic and acidic residues" evidence="4">
    <location>
        <begin position="212"/>
        <end position="231"/>
    </location>
</feature>
<dbReference type="GO" id="GO:0001227">
    <property type="term" value="F:DNA-binding transcription repressor activity, RNA polymerase II-specific"/>
    <property type="evidence" value="ECO:0007669"/>
    <property type="project" value="InterPro"/>
</dbReference>
<dbReference type="EMBL" id="JAINUF010000002">
    <property type="protein sequence ID" value="KAJ8375223.1"/>
    <property type="molecule type" value="Genomic_DNA"/>
</dbReference>
<dbReference type="FunFam" id="2.60.40.150:FF:000104">
    <property type="entry name" value="coiled-coil and C2 domain-containing protein 1B"/>
    <property type="match status" value="1"/>
</dbReference>
<dbReference type="PANTHER" id="PTHR13076:SF5">
    <property type="entry name" value="COILED-COIL AND C2 DOMAIN-CONTAINING PROTEIN 1B"/>
    <property type="match status" value="1"/>
</dbReference>
<dbReference type="Pfam" id="PF00168">
    <property type="entry name" value="C2"/>
    <property type="match status" value="1"/>
</dbReference>
<dbReference type="AlphaFoldDB" id="A0A9Q1G578"/>
<dbReference type="Gene3D" id="2.60.40.150">
    <property type="entry name" value="C2 domain"/>
    <property type="match status" value="1"/>
</dbReference>
<dbReference type="PANTHER" id="PTHR13076">
    <property type="entry name" value="COILED-COIL AND C2 DOMAIN-CONTAINING PROTEIN 1-LIKE"/>
    <property type="match status" value="1"/>
</dbReference>
<organism evidence="6 7">
    <name type="scientific">Synaphobranchus kaupii</name>
    <name type="common">Kaup's arrowtooth eel</name>
    <dbReference type="NCBI Taxonomy" id="118154"/>
    <lineage>
        <taxon>Eukaryota</taxon>
        <taxon>Metazoa</taxon>
        <taxon>Chordata</taxon>
        <taxon>Craniata</taxon>
        <taxon>Vertebrata</taxon>
        <taxon>Euteleostomi</taxon>
        <taxon>Actinopterygii</taxon>
        <taxon>Neopterygii</taxon>
        <taxon>Teleostei</taxon>
        <taxon>Anguilliformes</taxon>
        <taxon>Synaphobranchidae</taxon>
        <taxon>Synaphobranchus</taxon>
    </lineage>
</organism>
<feature type="domain" description="C2" evidence="5">
    <location>
        <begin position="363"/>
        <end position="496"/>
    </location>
</feature>
<dbReference type="OrthoDB" id="19996at2759"/>
<evidence type="ECO:0000256" key="1">
    <source>
        <dbReference type="ARBA" id="ARBA00010672"/>
    </source>
</evidence>
<dbReference type="SMART" id="SM00685">
    <property type="entry name" value="DM14"/>
    <property type="match status" value="1"/>
</dbReference>
<dbReference type="Pfam" id="PF21528">
    <property type="entry name" value="CC2D1A-B_DM14"/>
    <property type="match status" value="1"/>
</dbReference>
<dbReference type="InterPro" id="IPR037772">
    <property type="entry name" value="C2_Freud"/>
</dbReference>
<reference evidence="6" key="1">
    <citation type="journal article" date="2023" name="Science">
        <title>Genome structures resolve the early diversification of teleost fishes.</title>
        <authorList>
            <person name="Parey E."/>
            <person name="Louis A."/>
            <person name="Montfort J."/>
            <person name="Bouchez O."/>
            <person name="Roques C."/>
            <person name="Iampietro C."/>
            <person name="Lluch J."/>
            <person name="Castinel A."/>
            <person name="Donnadieu C."/>
            <person name="Desvignes T."/>
            <person name="Floi Bucao C."/>
            <person name="Jouanno E."/>
            <person name="Wen M."/>
            <person name="Mejri S."/>
            <person name="Dirks R."/>
            <person name="Jansen H."/>
            <person name="Henkel C."/>
            <person name="Chen W.J."/>
            <person name="Zahm M."/>
            <person name="Cabau C."/>
            <person name="Klopp C."/>
            <person name="Thompson A.W."/>
            <person name="Robinson-Rechavi M."/>
            <person name="Braasch I."/>
            <person name="Lecointre G."/>
            <person name="Bobe J."/>
            <person name="Postlethwait J.H."/>
            <person name="Berthelot C."/>
            <person name="Roest Crollius H."/>
            <person name="Guiguen Y."/>
        </authorList>
    </citation>
    <scope>NUCLEOTIDE SEQUENCE</scope>
    <source>
        <strain evidence="6">WJC10195</strain>
    </source>
</reference>
<dbReference type="SUPFAM" id="SSF49562">
    <property type="entry name" value="C2 domain (Calcium/lipid-binding domain, CaLB)"/>
    <property type="match status" value="1"/>
</dbReference>
<gene>
    <name evidence="6" type="ORF">SKAU_G00058030</name>
</gene>
<dbReference type="InterPro" id="IPR006608">
    <property type="entry name" value="CC2D1A/B_DM14"/>
</dbReference>
<dbReference type="InterPro" id="IPR000008">
    <property type="entry name" value="C2_dom"/>
</dbReference>
<evidence type="ECO:0000259" key="5">
    <source>
        <dbReference type="PROSITE" id="PS50004"/>
    </source>
</evidence>
<evidence type="ECO:0000256" key="4">
    <source>
        <dbReference type="SAM" id="MobiDB-lite"/>
    </source>
</evidence>
<dbReference type="PROSITE" id="PS50004">
    <property type="entry name" value="C2"/>
    <property type="match status" value="1"/>
</dbReference>
<evidence type="ECO:0000256" key="3">
    <source>
        <dbReference type="ARBA" id="ARBA00068693"/>
    </source>
</evidence>